<name>A0A4Y2AXU2_ARAVE</name>
<evidence type="ECO:0000313" key="2">
    <source>
        <dbReference type="Proteomes" id="UP000499080"/>
    </source>
</evidence>
<reference evidence="1 2" key="1">
    <citation type="journal article" date="2019" name="Sci. Rep.">
        <title>Orb-weaving spider Araneus ventricosus genome elucidates the spidroin gene catalogue.</title>
        <authorList>
            <person name="Kono N."/>
            <person name="Nakamura H."/>
            <person name="Ohtoshi R."/>
            <person name="Moran D.A.P."/>
            <person name="Shinohara A."/>
            <person name="Yoshida Y."/>
            <person name="Fujiwara M."/>
            <person name="Mori M."/>
            <person name="Tomita M."/>
            <person name="Arakawa K."/>
        </authorList>
    </citation>
    <scope>NUCLEOTIDE SEQUENCE [LARGE SCALE GENOMIC DNA]</scope>
</reference>
<organism evidence="1 2">
    <name type="scientific">Araneus ventricosus</name>
    <name type="common">Orbweaver spider</name>
    <name type="synonym">Epeira ventricosa</name>
    <dbReference type="NCBI Taxonomy" id="182803"/>
    <lineage>
        <taxon>Eukaryota</taxon>
        <taxon>Metazoa</taxon>
        <taxon>Ecdysozoa</taxon>
        <taxon>Arthropoda</taxon>
        <taxon>Chelicerata</taxon>
        <taxon>Arachnida</taxon>
        <taxon>Araneae</taxon>
        <taxon>Araneomorphae</taxon>
        <taxon>Entelegynae</taxon>
        <taxon>Araneoidea</taxon>
        <taxon>Araneidae</taxon>
        <taxon>Araneus</taxon>
    </lineage>
</organism>
<accession>A0A4Y2AXU2</accession>
<dbReference type="AlphaFoldDB" id="A0A4Y2AXU2"/>
<keyword evidence="2" id="KW-1185">Reference proteome</keyword>
<proteinExistence type="predicted"/>
<protein>
    <submittedName>
        <fullName evidence="1">Uncharacterized protein</fullName>
    </submittedName>
</protein>
<sequence>MADASRAHYTAPKARLRHRSCRGPTYIPRTSCMCSTGICRMNMAMLHTLTLLQSRAAIRSLLRDQPIFPERPLCSGPGRMNMVDASTRLQYCRAKHYRAIRNQTT</sequence>
<evidence type="ECO:0000313" key="1">
    <source>
        <dbReference type="EMBL" id="GBL84357.1"/>
    </source>
</evidence>
<dbReference type="Proteomes" id="UP000499080">
    <property type="component" value="Unassembled WGS sequence"/>
</dbReference>
<dbReference type="EMBL" id="BGPR01157871">
    <property type="protein sequence ID" value="GBL84357.1"/>
    <property type="molecule type" value="Genomic_DNA"/>
</dbReference>
<gene>
    <name evidence="1" type="ORF">AVEN_252234_1</name>
</gene>
<comment type="caution">
    <text evidence="1">The sequence shown here is derived from an EMBL/GenBank/DDBJ whole genome shotgun (WGS) entry which is preliminary data.</text>
</comment>
<feature type="non-terminal residue" evidence="1">
    <location>
        <position position="105"/>
    </location>
</feature>